<organism evidence="3 4">
    <name type="scientific">Seminavis robusta</name>
    <dbReference type="NCBI Taxonomy" id="568900"/>
    <lineage>
        <taxon>Eukaryota</taxon>
        <taxon>Sar</taxon>
        <taxon>Stramenopiles</taxon>
        <taxon>Ochrophyta</taxon>
        <taxon>Bacillariophyta</taxon>
        <taxon>Bacillariophyceae</taxon>
        <taxon>Bacillariophycidae</taxon>
        <taxon>Naviculales</taxon>
        <taxon>Naviculaceae</taxon>
        <taxon>Seminavis</taxon>
    </lineage>
</organism>
<dbReference type="OrthoDB" id="49453at2759"/>
<accession>A0A9N8ES20</accession>
<evidence type="ECO:0000256" key="1">
    <source>
        <dbReference type="SAM" id="MobiDB-lite"/>
    </source>
</evidence>
<keyword evidence="4" id="KW-1185">Reference proteome</keyword>
<reference evidence="3" key="1">
    <citation type="submission" date="2020-06" db="EMBL/GenBank/DDBJ databases">
        <authorList>
            <consortium name="Plant Systems Biology data submission"/>
        </authorList>
    </citation>
    <scope>NUCLEOTIDE SEQUENCE</scope>
    <source>
        <strain evidence="3">D6</strain>
    </source>
</reference>
<gene>
    <name evidence="3" type="ORF">SEMRO_1538_G280780.1</name>
</gene>
<feature type="compositionally biased region" description="Low complexity" evidence="1">
    <location>
        <begin position="268"/>
        <end position="279"/>
    </location>
</feature>
<name>A0A9N8ES20_9STRA</name>
<dbReference type="Pfam" id="PF20710">
    <property type="entry name" value="DUF6824"/>
    <property type="match status" value="1"/>
</dbReference>
<dbReference type="InterPro" id="IPR049227">
    <property type="entry name" value="DUF6824"/>
</dbReference>
<dbReference type="AlphaFoldDB" id="A0A9N8ES20"/>
<evidence type="ECO:0000313" key="4">
    <source>
        <dbReference type="Proteomes" id="UP001153069"/>
    </source>
</evidence>
<evidence type="ECO:0000259" key="2">
    <source>
        <dbReference type="Pfam" id="PF20710"/>
    </source>
</evidence>
<protein>
    <submittedName>
        <fullName evidence="3">Nitrilase family, member 2</fullName>
    </submittedName>
</protein>
<dbReference type="Proteomes" id="UP001153069">
    <property type="component" value="Unassembled WGS sequence"/>
</dbReference>
<evidence type="ECO:0000313" key="3">
    <source>
        <dbReference type="EMBL" id="CAB9524446.1"/>
    </source>
</evidence>
<feature type="region of interest" description="Disordered" evidence="1">
    <location>
        <begin position="248"/>
        <end position="289"/>
    </location>
</feature>
<proteinExistence type="predicted"/>
<feature type="domain" description="DUF6824" evidence="2">
    <location>
        <begin position="156"/>
        <end position="239"/>
    </location>
</feature>
<sequence length="307" mass="33613">MNIPTMANPTHPIYHDTAFLGGVNVNSTWAASHFDAPQDCEEPEILFPVSAQEFDWESGTTENNHNDMMTMTSAAPSSTYKKPCVIQPEEPAFSSMKNQNSLVSLQLAARKRRHSSQSAATTGIAPPPASKLLFLNKKSKGLSLLPTDFEPQPYSILCGQGNENFNAIGNRRFRVTVGMFLQRYQAAKDRQEKSAIVSTVMDILYDACPVGTFIKLKGGRWWQIDEKTAREKVGAHFRDGLADTYKSSAKSKIARRRDRELARRRKSNASAISEASSTAAERRGSDSSIAQVTVASADVSVASSSSS</sequence>
<comment type="caution">
    <text evidence="3">The sequence shown here is derived from an EMBL/GenBank/DDBJ whole genome shotgun (WGS) entry which is preliminary data.</text>
</comment>
<dbReference type="EMBL" id="CAICTM010001536">
    <property type="protein sequence ID" value="CAB9524446.1"/>
    <property type="molecule type" value="Genomic_DNA"/>
</dbReference>
<feature type="compositionally biased region" description="Basic residues" evidence="1">
    <location>
        <begin position="252"/>
        <end position="267"/>
    </location>
</feature>